<evidence type="ECO:0000313" key="2">
    <source>
        <dbReference type="Proteomes" id="UP000191905"/>
    </source>
</evidence>
<sequence>MLFGSLARSDSAEGSDTDLLMITLDQETRHVSVGHLSLFLYPWSRLEADARAGDLFVCHLVREAKSLIDPDGYLPKLQKAFAFKRSYRDDIERATDFAWFLVKFGDELNASLLLKRALWCIRTILIARSAERQMPVFAPERLAELTGSAAARELLGQRRRAHSQDTVRSALHQFLQSEPTPHRPLQILARNEFVERFTASDNRVALQTLQQEEESRTGYVG</sequence>
<organism evidence="1 2">
    <name type="scientific">Manganibacter manganicus</name>
    <dbReference type="NCBI Taxonomy" id="1873176"/>
    <lineage>
        <taxon>Bacteria</taxon>
        <taxon>Pseudomonadati</taxon>
        <taxon>Pseudomonadota</taxon>
        <taxon>Alphaproteobacteria</taxon>
        <taxon>Hyphomicrobiales</taxon>
        <taxon>Phyllobacteriaceae</taxon>
        <taxon>Manganibacter</taxon>
    </lineage>
</organism>
<reference evidence="1 2" key="1">
    <citation type="journal article" date="2016" name="Int. J. Syst. Evol. Microbiol.">
        <title>Pseudaminobacter manganicus sp. nov., isolated from sludge of a manganese mine.</title>
        <authorList>
            <person name="Li J."/>
            <person name="Huang J."/>
            <person name="Liao S."/>
            <person name="Wang G."/>
        </authorList>
    </citation>
    <scope>NUCLEOTIDE SEQUENCE [LARGE SCALE GENOMIC DNA]</scope>
    <source>
        <strain evidence="1 2">JH-7</strain>
    </source>
</reference>
<comment type="caution">
    <text evidence="1">The sequence shown here is derived from an EMBL/GenBank/DDBJ whole genome shotgun (WGS) entry which is preliminary data.</text>
</comment>
<dbReference type="EMBL" id="MDET01000016">
    <property type="protein sequence ID" value="OQM75375.1"/>
    <property type="molecule type" value="Genomic_DNA"/>
</dbReference>
<dbReference type="SUPFAM" id="SSF81301">
    <property type="entry name" value="Nucleotidyltransferase"/>
    <property type="match status" value="1"/>
</dbReference>
<protein>
    <recommendedName>
        <fullName evidence="3">Polymerase nucleotidyl transferase domain-containing protein</fullName>
    </recommendedName>
</protein>
<evidence type="ECO:0000313" key="1">
    <source>
        <dbReference type="EMBL" id="OQM75375.1"/>
    </source>
</evidence>
<dbReference type="InterPro" id="IPR043519">
    <property type="entry name" value="NT_sf"/>
</dbReference>
<gene>
    <name evidence="1" type="ORF">BFN67_18215</name>
</gene>
<accession>A0A1V8RQD0</accession>
<keyword evidence="2" id="KW-1185">Reference proteome</keyword>
<dbReference type="AlphaFoldDB" id="A0A1V8RQD0"/>
<name>A0A1V8RQD0_9HYPH</name>
<dbReference type="Proteomes" id="UP000191905">
    <property type="component" value="Unassembled WGS sequence"/>
</dbReference>
<evidence type="ECO:0008006" key="3">
    <source>
        <dbReference type="Google" id="ProtNLM"/>
    </source>
</evidence>
<dbReference type="Gene3D" id="3.30.460.10">
    <property type="entry name" value="Beta Polymerase, domain 2"/>
    <property type="match status" value="1"/>
</dbReference>
<proteinExistence type="predicted"/>